<dbReference type="EMBL" id="MFHQ01000038">
    <property type="protein sequence ID" value="OGF73655.1"/>
    <property type="molecule type" value="Genomic_DNA"/>
</dbReference>
<dbReference type="AlphaFoldDB" id="A0A1F5WDG2"/>
<organism evidence="1 2">
    <name type="scientific">Candidatus Giovannonibacteria bacterium RIFCSPHIGHO2_02_FULL_46_20</name>
    <dbReference type="NCBI Taxonomy" id="1798338"/>
    <lineage>
        <taxon>Bacteria</taxon>
        <taxon>Candidatus Giovannoniibacteriota</taxon>
    </lineage>
</organism>
<comment type="caution">
    <text evidence="1">The sequence shown here is derived from an EMBL/GenBank/DDBJ whole genome shotgun (WGS) entry which is preliminary data.</text>
</comment>
<proteinExistence type="predicted"/>
<protein>
    <submittedName>
        <fullName evidence="1">Uncharacterized protein</fullName>
    </submittedName>
</protein>
<dbReference type="STRING" id="1798338.A3J56_00105"/>
<dbReference type="Proteomes" id="UP000178406">
    <property type="component" value="Unassembled WGS sequence"/>
</dbReference>
<evidence type="ECO:0000313" key="1">
    <source>
        <dbReference type="EMBL" id="OGF73655.1"/>
    </source>
</evidence>
<gene>
    <name evidence="1" type="ORF">A3J56_00105</name>
</gene>
<evidence type="ECO:0000313" key="2">
    <source>
        <dbReference type="Proteomes" id="UP000178406"/>
    </source>
</evidence>
<accession>A0A1F5WDG2</accession>
<sequence>MVNRLVRTLTKPPNNRFFFRRFYFSAIKISISIYGQLDDVRARKISEIETVIDALKHQKS</sequence>
<reference evidence="1 2" key="1">
    <citation type="journal article" date="2016" name="Nat. Commun.">
        <title>Thousands of microbial genomes shed light on interconnected biogeochemical processes in an aquifer system.</title>
        <authorList>
            <person name="Anantharaman K."/>
            <person name="Brown C.T."/>
            <person name="Hug L.A."/>
            <person name="Sharon I."/>
            <person name="Castelle C.J."/>
            <person name="Probst A.J."/>
            <person name="Thomas B.C."/>
            <person name="Singh A."/>
            <person name="Wilkins M.J."/>
            <person name="Karaoz U."/>
            <person name="Brodie E.L."/>
            <person name="Williams K.H."/>
            <person name="Hubbard S.S."/>
            <person name="Banfield J.F."/>
        </authorList>
    </citation>
    <scope>NUCLEOTIDE SEQUENCE [LARGE SCALE GENOMIC DNA]</scope>
</reference>
<name>A0A1F5WDG2_9BACT</name>